<evidence type="ECO:0000313" key="7">
    <source>
        <dbReference type="Proteomes" id="UP000224854"/>
    </source>
</evidence>
<dbReference type="GO" id="GO:0090729">
    <property type="term" value="F:toxin activity"/>
    <property type="evidence" value="ECO:0007669"/>
    <property type="project" value="UniProtKB-KW"/>
</dbReference>
<organism evidence="6 7">
    <name type="scientific">Ophiocordyceps australis</name>
    <dbReference type="NCBI Taxonomy" id="1399860"/>
    <lineage>
        <taxon>Eukaryota</taxon>
        <taxon>Fungi</taxon>
        <taxon>Dikarya</taxon>
        <taxon>Ascomycota</taxon>
        <taxon>Pezizomycotina</taxon>
        <taxon>Sordariomycetes</taxon>
        <taxon>Hypocreomycetidae</taxon>
        <taxon>Hypocreales</taxon>
        <taxon>Ophiocordycipitaceae</taxon>
        <taxon>Ophiocordyceps</taxon>
    </lineage>
</organism>
<protein>
    <submittedName>
        <fullName evidence="6">Putative enterotoxin</fullName>
    </submittedName>
</protein>
<proteinExistence type="predicted"/>
<keyword evidence="4" id="KW-1015">Disulfide bond</keyword>
<evidence type="ECO:0000256" key="1">
    <source>
        <dbReference type="ARBA" id="ARBA00022656"/>
    </source>
</evidence>
<reference evidence="6 7" key="1">
    <citation type="submission" date="2017-06" db="EMBL/GenBank/DDBJ databases">
        <title>Ant-infecting Ophiocordyceps genomes reveal a high diversity of potential behavioral manipulation genes and a possible major role for enterotoxins.</title>
        <authorList>
            <person name="De Bekker C."/>
            <person name="Evans H.C."/>
            <person name="Brachmann A."/>
            <person name="Hughes D.P."/>
        </authorList>
    </citation>
    <scope>NUCLEOTIDE SEQUENCE [LARGE SCALE GENOMIC DNA]</scope>
    <source>
        <strain evidence="6 7">1348a</strain>
    </source>
</reference>
<gene>
    <name evidence="6" type="ORF">CDD82_4314</name>
</gene>
<dbReference type="OrthoDB" id="4928156at2759"/>
<dbReference type="InterPro" id="IPR001144">
    <property type="entry name" value="Enterotoxin_A"/>
</dbReference>
<comment type="caution">
    <text evidence="6">The sequence shown here is derived from an EMBL/GenBank/DDBJ whole genome shotgun (WGS) entry which is preliminary data.</text>
</comment>
<evidence type="ECO:0000256" key="3">
    <source>
        <dbReference type="ARBA" id="ARBA00023026"/>
    </source>
</evidence>
<name>A0A2C5XKT7_9HYPO</name>
<dbReference type="EMBL" id="NJEU01000356">
    <property type="protein sequence ID" value="PHH75719.1"/>
    <property type="molecule type" value="Genomic_DNA"/>
</dbReference>
<evidence type="ECO:0000256" key="5">
    <source>
        <dbReference type="SAM" id="MobiDB-lite"/>
    </source>
</evidence>
<evidence type="ECO:0000313" key="6">
    <source>
        <dbReference type="EMBL" id="PHH75719.1"/>
    </source>
</evidence>
<accession>A0A2C5XKT7</accession>
<dbReference type="AlphaFoldDB" id="A0A2C5XKT7"/>
<feature type="region of interest" description="Disordered" evidence="5">
    <location>
        <begin position="1"/>
        <end position="41"/>
    </location>
</feature>
<keyword evidence="1" id="KW-0800">Toxin</keyword>
<evidence type="ECO:0000256" key="2">
    <source>
        <dbReference type="ARBA" id="ARBA00022729"/>
    </source>
</evidence>
<feature type="compositionally biased region" description="Low complexity" evidence="5">
    <location>
        <begin position="1"/>
        <end position="19"/>
    </location>
</feature>
<dbReference type="Pfam" id="PF01375">
    <property type="entry name" value="Enterotoxin_a"/>
    <property type="match status" value="1"/>
</dbReference>
<keyword evidence="7" id="KW-1185">Reference proteome</keyword>
<keyword evidence="2" id="KW-0732">Signal</keyword>
<dbReference type="Proteomes" id="UP000224854">
    <property type="component" value="Unassembled WGS sequence"/>
</dbReference>
<keyword evidence="3" id="KW-0843">Virulence</keyword>
<dbReference type="Gene3D" id="3.90.210.10">
    <property type="entry name" value="Heat-Labile Enterotoxin, subunit A"/>
    <property type="match status" value="2"/>
</dbReference>
<sequence length="668" mass="72620">MGNSNASPAPQSPPSFGSQPVPPLGPPLPNLPGPLDPIQPATKPEHRIQIEAESMLVSPEIVFRGESASPAQVKSRGGFAPRTHFQSPDAFKLWPVQLQRERGVVIDTAYVSTSRYFEVARSYPPGGLNRYVYCIRGTPNMVDVAASLGPHLLVDEAEFAALGGIHWTQVIGWIEASDIRDDYLVDEFSNDNFDRLKSQGKLHENPDYDVKWDKFTAGRAAPELVGFPQGHVARSQAPWNAFLDKPVKDYALDLIRPNMGVLGFGRDFPLQLQAERLKPAHIVFYGDYLWPKEAKRQGGFRTSADGISKLRPLSVTAYSINTMRNQEKLGRHPESYFLATHDMFGAAAADAAAKAAKFGGQFHPIVYTVHATPNMVRAGNKIAAAGGIVWSQVMAWTQVPHGYSLPQQSVPWRQQMLDHFKEAHERGIGRLFEENPDYDPKFDQYTSNQSPQPQLFGERNAQRNLINFIKENGQAVGFGDKFPLVNAPQATYTQDSALEEAHNAETAPHKPGFFERISAFVKNNKVATALLPAVAVANLVPGLGEIVDAAEWAALSTSAVEEAGLTLEGVGVAMAGEESTVAGAQVVMGDTEIVEAQQAVAESIGGRIGRRVGENVGKSVEEGVRESVRHGVGNKDQSILDALSRAPKVPSHVPGGKPGRIKVVEKSS</sequence>
<feature type="region of interest" description="Disordered" evidence="5">
    <location>
        <begin position="644"/>
        <end position="668"/>
    </location>
</feature>
<feature type="compositionally biased region" description="Pro residues" evidence="5">
    <location>
        <begin position="20"/>
        <end position="37"/>
    </location>
</feature>
<evidence type="ECO:0000256" key="4">
    <source>
        <dbReference type="ARBA" id="ARBA00023157"/>
    </source>
</evidence>
<dbReference type="SUPFAM" id="SSF56399">
    <property type="entry name" value="ADP-ribosylation"/>
    <property type="match status" value="2"/>
</dbReference>